<comment type="subcellular location">
    <subcellularLocation>
        <location evidence="6">Cytoplasm</location>
    </subcellularLocation>
</comment>
<reference evidence="7 8" key="1">
    <citation type="submission" date="2019-08" db="EMBL/GenBank/DDBJ databases">
        <authorList>
            <person name="Karlyshev A.V."/>
        </authorList>
    </citation>
    <scope>NUCLEOTIDE SEQUENCE [LARGE SCALE GENOMIC DNA]</scope>
    <source>
        <strain evidence="7 8">Alg18-2.2</strain>
    </source>
</reference>
<evidence type="ECO:0000256" key="3">
    <source>
        <dbReference type="ARBA" id="ARBA00022722"/>
    </source>
</evidence>
<dbReference type="Pfam" id="PF02609">
    <property type="entry name" value="Exonuc_VII_S"/>
    <property type="match status" value="1"/>
</dbReference>
<dbReference type="InterPro" id="IPR003761">
    <property type="entry name" value="Exonuc_VII_S"/>
</dbReference>
<evidence type="ECO:0000256" key="4">
    <source>
        <dbReference type="ARBA" id="ARBA00022801"/>
    </source>
</evidence>
<dbReference type="EMBL" id="VRTS01000006">
    <property type="protein sequence ID" value="TXK62166.1"/>
    <property type="molecule type" value="Genomic_DNA"/>
</dbReference>
<keyword evidence="2 6" id="KW-0963">Cytoplasm</keyword>
<protein>
    <recommendedName>
        <fullName evidence="6">Exodeoxyribonuclease 7 small subunit</fullName>
        <ecNumber evidence="6">3.1.11.6</ecNumber>
    </recommendedName>
    <alternativeName>
        <fullName evidence="6">Exodeoxyribonuclease VII small subunit</fullName>
        <shortName evidence="6">Exonuclease VII small subunit</shortName>
    </alternativeName>
</protein>
<dbReference type="Gene3D" id="1.10.287.1040">
    <property type="entry name" value="Exonuclease VII, small subunit"/>
    <property type="match status" value="1"/>
</dbReference>
<dbReference type="GO" id="GO:0005829">
    <property type="term" value="C:cytosol"/>
    <property type="evidence" value="ECO:0007669"/>
    <property type="project" value="TreeGrafter"/>
</dbReference>
<evidence type="ECO:0000256" key="6">
    <source>
        <dbReference type="HAMAP-Rule" id="MF_00337"/>
    </source>
</evidence>
<evidence type="ECO:0000256" key="1">
    <source>
        <dbReference type="ARBA" id="ARBA00009998"/>
    </source>
</evidence>
<proteinExistence type="inferred from homology"/>
<dbReference type="PANTHER" id="PTHR34137">
    <property type="entry name" value="EXODEOXYRIBONUCLEASE 7 SMALL SUBUNIT"/>
    <property type="match status" value="1"/>
</dbReference>
<dbReference type="SUPFAM" id="SSF116842">
    <property type="entry name" value="XseB-like"/>
    <property type="match status" value="1"/>
</dbReference>
<comment type="function">
    <text evidence="6">Bidirectionally degrades single-stranded DNA into large acid-insoluble oligonucleotides, which are then degraded further into small acid-soluble oligonucleotides.</text>
</comment>
<evidence type="ECO:0000256" key="5">
    <source>
        <dbReference type="ARBA" id="ARBA00022839"/>
    </source>
</evidence>
<dbReference type="GO" id="GO:0006308">
    <property type="term" value="P:DNA catabolic process"/>
    <property type="evidence" value="ECO:0007669"/>
    <property type="project" value="UniProtKB-UniRule"/>
</dbReference>
<keyword evidence="4 6" id="KW-0378">Hydrolase</keyword>
<sequence length="84" mass="9314">MAETSPAPTAPVAEFEKSLDELEQLVQKMEKGDLSLDESLAAYERGVTLYRQCRGTLEQAELRVKLLSDLDDPESAIDFPLDAD</sequence>
<comment type="subunit">
    <text evidence="6">Heterooligomer composed of large and small subunits.</text>
</comment>
<dbReference type="AlphaFoldDB" id="A0A5C8KR18"/>
<dbReference type="NCBIfam" id="NF002140">
    <property type="entry name" value="PRK00977.1-4"/>
    <property type="match status" value="1"/>
</dbReference>
<organism evidence="7 8">
    <name type="scientific">Alkalisalibacterium limincola</name>
    <dbReference type="NCBI Taxonomy" id="2699169"/>
    <lineage>
        <taxon>Bacteria</taxon>
        <taxon>Pseudomonadati</taxon>
        <taxon>Pseudomonadota</taxon>
        <taxon>Gammaproteobacteria</taxon>
        <taxon>Lysobacterales</taxon>
        <taxon>Lysobacteraceae</taxon>
        <taxon>Alkalisalibacterium</taxon>
    </lineage>
</organism>
<evidence type="ECO:0000313" key="8">
    <source>
        <dbReference type="Proteomes" id="UP000321248"/>
    </source>
</evidence>
<gene>
    <name evidence="6" type="primary">xseB</name>
    <name evidence="7" type="ORF">FU658_10095</name>
</gene>
<dbReference type="GO" id="GO:0009318">
    <property type="term" value="C:exodeoxyribonuclease VII complex"/>
    <property type="evidence" value="ECO:0007669"/>
    <property type="project" value="UniProtKB-UniRule"/>
</dbReference>
<evidence type="ECO:0000256" key="2">
    <source>
        <dbReference type="ARBA" id="ARBA00022490"/>
    </source>
</evidence>
<dbReference type="OrthoDB" id="9801128at2"/>
<dbReference type="NCBIfam" id="TIGR01280">
    <property type="entry name" value="xseB"/>
    <property type="match status" value="1"/>
</dbReference>
<keyword evidence="5 6" id="KW-0269">Exonuclease</keyword>
<dbReference type="EC" id="3.1.11.6" evidence="6"/>
<keyword evidence="3 6" id="KW-0540">Nuclease</keyword>
<comment type="similarity">
    <text evidence="1 6">Belongs to the XseB family.</text>
</comment>
<name>A0A5C8KR18_9GAMM</name>
<dbReference type="PANTHER" id="PTHR34137:SF1">
    <property type="entry name" value="EXODEOXYRIBONUCLEASE 7 SMALL SUBUNIT"/>
    <property type="match status" value="1"/>
</dbReference>
<comment type="catalytic activity">
    <reaction evidence="6">
        <text>Exonucleolytic cleavage in either 5'- to 3'- or 3'- to 5'-direction to yield nucleoside 5'-phosphates.</text>
        <dbReference type="EC" id="3.1.11.6"/>
    </reaction>
</comment>
<comment type="caution">
    <text evidence="7">The sequence shown here is derived from an EMBL/GenBank/DDBJ whole genome shotgun (WGS) entry which is preliminary data.</text>
</comment>
<accession>A0A5C8KR18</accession>
<evidence type="ECO:0000313" key="7">
    <source>
        <dbReference type="EMBL" id="TXK62166.1"/>
    </source>
</evidence>
<dbReference type="GO" id="GO:0008855">
    <property type="term" value="F:exodeoxyribonuclease VII activity"/>
    <property type="evidence" value="ECO:0007669"/>
    <property type="project" value="UniProtKB-UniRule"/>
</dbReference>
<dbReference type="RefSeq" id="WP_147891959.1">
    <property type="nucleotide sequence ID" value="NZ_VRTS01000006.1"/>
</dbReference>
<dbReference type="Proteomes" id="UP000321248">
    <property type="component" value="Unassembled WGS sequence"/>
</dbReference>
<dbReference type="HAMAP" id="MF_00337">
    <property type="entry name" value="Exonuc_7_S"/>
    <property type="match status" value="1"/>
</dbReference>
<keyword evidence="8" id="KW-1185">Reference proteome</keyword>
<dbReference type="InterPro" id="IPR037004">
    <property type="entry name" value="Exonuc_VII_ssu_sf"/>
</dbReference>